<dbReference type="OrthoDB" id="6513734at2759"/>
<gene>
    <name evidence="1" type="ORF">HPB48_002258</name>
</gene>
<evidence type="ECO:0000313" key="2">
    <source>
        <dbReference type="Proteomes" id="UP000821853"/>
    </source>
</evidence>
<proteinExistence type="predicted"/>
<reference evidence="1 2" key="1">
    <citation type="journal article" date="2020" name="Cell">
        <title>Large-Scale Comparative Analyses of Tick Genomes Elucidate Their Genetic Diversity and Vector Capacities.</title>
        <authorList>
            <consortium name="Tick Genome and Microbiome Consortium (TIGMIC)"/>
            <person name="Jia N."/>
            <person name="Wang J."/>
            <person name="Shi W."/>
            <person name="Du L."/>
            <person name="Sun Y."/>
            <person name="Zhan W."/>
            <person name="Jiang J.F."/>
            <person name="Wang Q."/>
            <person name="Zhang B."/>
            <person name="Ji P."/>
            <person name="Bell-Sakyi L."/>
            <person name="Cui X.M."/>
            <person name="Yuan T.T."/>
            <person name="Jiang B.G."/>
            <person name="Yang W.F."/>
            <person name="Lam T.T."/>
            <person name="Chang Q.C."/>
            <person name="Ding S.J."/>
            <person name="Wang X.J."/>
            <person name="Zhu J.G."/>
            <person name="Ruan X.D."/>
            <person name="Zhao L."/>
            <person name="Wei J.T."/>
            <person name="Ye R.Z."/>
            <person name="Que T.C."/>
            <person name="Du C.H."/>
            <person name="Zhou Y.H."/>
            <person name="Cheng J.X."/>
            <person name="Dai P.F."/>
            <person name="Guo W.B."/>
            <person name="Han X.H."/>
            <person name="Huang E.J."/>
            <person name="Li L.F."/>
            <person name="Wei W."/>
            <person name="Gao Y.C."/>
            <person name="Liu J.Z."/>
            <person name="Shao H.Z."/>
            <person name="Wang X."/>
            <person name="Wang C.C."/>
            <person name="Yang T.C."/>
            <person name="Huo Q.B."/>
            <person name="Li W."/>
            <person name="Chen H.Y."/>
            <person name="Chen S.E."/>
            <person name="Zhou L.G."/>
            <person name="Ni X.B."/>
            <person name="Tian J.H."/>
            <person name="Sheng Y."/>
            <person name="Liu T."/>
            <person name="Pan Y.S."/>
            <person name="Xia L.Y."/>
            <person name="Li J."/>
            <person name="Zhao F."/>
            <person name="Cao W.C."/>
        </authorList>
    </citation>
    <scope>NUCLEOTIDE SEQUENCE [LARGE SCALE GENOMIC DNA]</scope>
    <source>
        <strain evidence="1">HaeL-2018</strain>
    </source>
</reference>
<accession>A0A9J6FIL6</accession>
<evidence type="ECO:0000313" key="1">
    <source>
        <dbReference type="EMBL" id="KAH9362280.1"/>
    </source>
</evidence>
<sequence>MVCVLRVSSVTEDESASELLQAFWQLESMGIADSSEQSTDCLVQFKQTIQKNNGRYTVALPWKEGWKNSSTDNRDIALNRLQRLVKRLSHQEGLLQRGCFFIQTREIQSPFYASRDLAVLQKLLRITAQVFKVHGTLSTYAKVVSPASITAERWTGPRFSGYGIPKMKFSTERSGNFDVAIVSTNNLSCINLHPFFDNNRVLRLSGRLQGNEAAYEEKHPVVLPKRHAFTKVNG</sequence>
<keyword evidence="2" id="KW-1185">Reference proteome</keyword>
<dbReference type="Proteomes" id="UP000821853">
    <property type="component" value="Chromosome 1"/>
</dbReference>
<comment type="caution">
    <text evidence="1">The sequence shown here is derived from an EMBL/GenBank/DDBJ whole genome shotgun (WGS) entry which is preliminary data.</text>
</comment>
<name>A0A9J6FIL6_HAELO</name>
<dbReference type="VEuPathDB" id="VectorBase:HLOH_053135"/>
<protein>
    <submittedName>
        <fullName evidence="1">Uncharacterized protein</fullName>
    </submittedName>
</protein>
<dbReference type="EMBL" id="JABSTR010000001">
    <property type="protein sequence ID" value="KAH9362280.1"/>
    <property type="molecule type" value="Genomic_DNA"/>
</dbReference>
<dbReference type="AlphaFoldDB" id="A0A9J6FIL6"/>
<organism evidence="1 2">
    <name type="scientific">Haemaphysalis longicornis</name>
    <name type="common">Bush tick</name>
    <dbReference type="NCBI Taxonomy" id="44386"/>
    <lineage>
        <taxon>Eukaryota</taxon>
        <taxon>Metazoa</taxon>
        <taxon>Ecdysozoa</taxon>
        <taxon>Arthropoda</taxon>
        <taxon>Chelicerata</taxon>
        <taxon>Arachnida</taxon>
        <taxon>Acari</taxon>
        <taxon>Parasitiformes</taxon>
        <taxon>Ixodida</taxon>
        <taxon>Ixodoidea</taxon>
        <taxon>Ixodidae</taxon>
        <taxon>Haemaphysalinae</taxon>
        <taxon>Haemaphysalis</taxon>
    </lineage>
</organism>